<dbReference type="RefSeq" id="XP_033455476.1">
    <property type="nucleotide sequence ID" value="XM_033609058.1"/>
</dbReference>
<protein>
    <submittedName>
        <fullName evidence="2">Uncharacterized protein</fullName>
    </submittedName>
</protein>
<proteinExistence type="predicted"/>
<evidence type="ECO:0000313" key="1">
    <source>
        <dbReference type="Proteomes" id="UP000504637"/>
    </source>
</evidence>
<reference evidence="2" key="3">
    <citation type="submission" date="2025-08" db="UniProtKB">
        <authorList>
            <consortium name="RefSeq"/>
        </authorList>
    </citation>
    <scope>IDENTIFICATION</scope>
    <source>
        <strain evidence="2">CBS 342.82</strain>
    </source>
</reference>
<reference evidence="2" key="1">
    <citation type="submission" date="2020-01" db="EMBL/GenBank/DDBJ databases">
        <authorList>
            <consortium name="DOE Joint Genome Institute"/>
            <person name="Haridas S."/>
            <person name="Albert R."/>
            <person name="Binder M."/>
            <person name="Bloem J."/>
            <person name="Labutti K."/>
            <person name="Salamov A."/>
            <person name="Andreopoulos B."/>
            <person name="Baker S.E."/>
            <person name="Barry K."/>
            <person name="Bills G."/>
            <person name="Bluhm B.H."/>
            <person name="Cannon C."/>
            <person name="Castanera R."/>
            <person name="Culley D.E."/>
            <person name="Daum C."/>
            <person name="Ezra D."/>
            <person name="Gonzalez J.B."/>
            <person name="Henrissat B."/>
            <person name="Kuo A."/>
            <person name="Liang C."/>
            <person name="Lipzen A."/>
            <person name="Lutzoni F."/>
            <person name="Magnuson J."/>
            <person name="Mondo S."/>
            <person name="Nolan M."/>
            <person name="Ohm R."/>
            <person name="Pangilinan J."/>
            <person name="Park H.-J."/>
            <person name="Ramirez L."/>
            <person name="Alfaro M."/>
            <person name="Sun H."/>
            <person name="Tritt A."/>
            <person name="Yoshinaga Y."/>
            <person name="Zwiers L.-H."/>
            <person name="Turgeon B.G."/>
            <person name="Goodwin S.B."/>
            <person name="Spatafora J.W."/>
            <person name="Crous P.W."/>
            <person name="Grigoriev I.V."/>
        </authorList>
    </citation>
    <scope>NUCLEOTIDE SEQUENCE</scope>
    <source>
        <strain evidence="2">CBS 342.82</strain>
    </source>
</reference>
<dbReference type="Proteomes" id="UP000504637">
    <property type="component" value="Unplaced"/>
</dbReference>
<accession>A0A6J3LRI2</accession>
<keyword evidence="1" id="KW-1185">Reference proteome</keyword>
<dbReference type="GeneID" id="54366859"/>
<organism evidence="2">
    <name type="scientific">Dissoconium aciculare CBS 342.82</name>
    <dbReference type="NCBI Taxonomy" id="1314786"/>
    <lineage>
        <taxon>Eukaryota</taxon>
        <taxon>Fungi</taxon>
        <taxon>Dikarya</taxon>
        <taxon>Ascomycota</taxon>
        <taxon>Pezizomycotina</taxon>
        <taxon>Dothideomycetes</taxon>
        <taxon>Dothideomycetidae</taxon>
        <taxon>Mycosphaerellales</taxon>
        <taxon>Dissoconiaceae</taxon>
        <taxon>Dissoconium</taxon>
    </lineage>
</organism>
<dbReference type="AlphaFoldDB" id="A0A6J3LRI2"/>
<evidence type="ECO:0000313" key="2">
    <source>
        <dbReference type="RefSeq" id="XP_033455476.1"/>
    </source>
</evidence>
<gene>
    <name evidence="2" type="ORF">K489DRAFT_94116</name>
</gene>
<sequence>MPPLSLTEIDHFPFPAPFGVTAYNYYGGNQSVGDTRPYTPHPAEFDFVETKLVAEKVACCNFAMTQGLAAFGYWMPADVYGQPRCYVFNVKDKKRCQPQRVQFTLLDGSRNSAKGSGYFAFVVRSYRISMVIVTMINDRWQ</sequence>
<name>A0A6J3LRI2_9PEZI</name>
<reference evidence="2" key="2">
    <citation type="submission" date="2020-04" db="EMBL/GenBank/DDBJ databases">
        <authorList>
            <consortium name="NCBI Genome Project"/>
        </authorList>
    </citation>
    <scope>NUCLEOTIDE SEQUENCE</scope>
    <source>
        <strain evidence="2">CBS 342.82</strain>
    </source>
</reference>